<evidence type="ECO:0000313" key="10">
    <source>
        <dbReference type="Proteomes" id="UP000245207"/>
    </source>
</evidence>
<evidence type="ECO:0000256" key="3">
    <source>
        <dbReference type="ARBA" id="ARBA00022723"/>
    </source>
</evidence>
<comment type="cofactor">
    <cofactor evidence="7">
        <name>Zn(2+)</name>
        <dbReference type="ChEBI" id="CHEBI:29105"/>
    </cofactor>
    <text evidence="7">Binds 1 zinc ion.</text>
</comment>
<keyword evidence="2 7" id="KW-0645">Protease</keyword>
<accession>A0A2U1LG55</accession>
<evidence type="ECO:0000259" key="8">
    <source>
        <dbReference type="Pfam" id="PF01432"/>
    </source>
</evidence>
<dbReference type="GO" id="GO:0004222">
    <property type="term" value="F:metalloendopeptidase activity"/>
    <property type="evidence" value="ECO:0007669"/>
    <property type="project" value="InterPro"/>
</dbReference>
<evidence type="ECO:0000313" key="9">
    <source>
        <dbReference type="EMBL" id="PWA47974.1"/>
    </source>
</evidence>
<comment type="similarity">
    <text evidence="1 7">Belongs to the peptidase M3 family.</text>
</comment>
<dbReference type="GO" id="GO:0006508">
    <property type="term" value="P:proteolysis"/>
    <property type="evidence" value="ECO:0007669"/>
    <property type="project" value="UniProtKB-KW"/>
</dbReference>
<reference evidence="9 10" key="1">
    <citation type="journal article" date="2018" name="Mol. Plant">
        <title>The genome of Artemisia annua provides insight into the evolution of Asteraceae family and artemisinin biosynthesis.</title>
        <authorList>
            <person name="Shen Q."/>
            <person name="Zhang L."/>
            <person name="Liao Z."/>
            <person name="Wang S."/>
            <person name="Yan T."/>
            <person name="Shi P."/>
            <person name="Liu M."/>
            <person name="Fu X."/>
            <person name="Pan Q."/>
            <person name="Wang Y."/>
            <person name="Lv Z."/>
            <person name="Lu X."/>
            <person name="Zhang F."/>
            <person name="Jiang W."/>
            <person name="Ma Y."/>
            <person name="Chen M."/>
            <person name="Hao X."/>
            <person name="Li L."/>
            <person name="Tang Y."/>
            <person name="Lv G."/>
            <person name="Zhou Y."/>
            <person name="Sun X."/>
            <person name="Brodelius P.E."/>
            <person name="Rose J.K.C."/>
            <person name="Tang K."/>
        </authorList>
    </citation>
    <scope>NUCLEOTIDE SEQUENCE [LARGE SCALE GENOMIC DNA]</scope>
    <source>
        <strain evidence="10">cv. Huhao1</strain>
        <tissue evidence="9">Leaf</tissue>
    </source>
</reference>
<dbReference type="Pfam" id="PF01432">
    <property type="entry name" value="Peptidase_M3"/>
    <property type="match status" value="1"/>
</dbReference>
<comment type="caution">
    <text evidence="9">The sequence shown here is derived from an EMBL/GenBank/DDBJ whole genome shotgun (WGS) entry which is preliminary data.</text>
</comment>
<organism evidence="9 10">
    <name type="scientific">Artemisia annua</name>
    <name type="common">Sweet wormwood</name>
    <dbReference type="NCBI Taxonomy" id="35608"/>
    <lineage>
        <taxon>Eukaryota</taxon>
        <taxon>Viridiplantae</taxon>
        <taxon>Streptophyta</taxon>
        <taxon>Embryophyta</taxon>
        <taxon>Tracheophyta</taxon>
        <taxon>Spermatophyta</taxon>
        <taxon>Magnoliopsida</taxon>
        <taxon>eudicotyledons</taxon>
        <taxon>Gunneridae</taxon>
        <taxon>Pentapetalae</taxon>
        <taxon>asterids</taxon>
        <taxon>campanulids</taxon>
        <taxon>Asterales</taxon>
        <taxon>Asteraceae</taxon>
        <taxon>Asteroideae</taxon>
        <taxon>Anthemideae</taxon>
        <taxon>Artemisiinae</taxon>
        <taxon>Artemisia</taxon>
    </lineage>
</organism>
<dbReference type="Gene3D" id="1.10.1370.10">
    <property type="entry name" value="Neurolysin, domain 3"/>
    <property type="match status" value="1"/>
</dbReference>
<dbReference type="GO" id="GO:0006518">
    <property type="term" value="P:peptide metabolic process"/>
    <property type="evidence" value="ECO:0007669"/>
    <property type="project" value="TreeGrafter"/>
</dbReference>
<evidence type="ECO:0000256" key="1">
    <source>
        <dbReference type="ARBA" id="ARBA00006040"/>
    </source>
</evidence>
<evidence type="ECO:0000256" key="7">
    <source>
        <dbReference type="RuleBase" id="RU003435"/>
    </source>
</evidence>
<evidence type="ECO:0000256" key="5">
    <source>
        <dbReference type="ARBA" id="ARBA00022833"/>
    </source>
</evidence>
<keyword evidence="10" id="KW-1185">Reference proteome</keyword>
<dbReference type="PANTHER" id="PTHR11804:SF79">
    <property type="entry name" value="MITOCHONDRIAL INTERMEDIATE PEPTIDASE"/>
    <property type="match status" value="1"/>
</dbReference>
<sequence length="156" mass="17442">MIGLDHQQESRLLAPEDFGVDDWFRSRGLNGRGGSCDSLETLNYGVDCRRDNSAPTFESIFEVRKMTYIQGNSIPGANLRVLDKLIAARHQISQIMGYKSYVDYALHSNMASSPDVVSSFLVELSNTVRPKAVEVAWLETEKEQRRVAKEAKGSLS</sequence>
<keyword evidence="4 7" id="KW-0378">Hydrolase</keyword>
<evidence type="ECO:0000256" key="2">
    <source>
        <dbReference type="ARBA" id="ARBA00022670"/>
    </source>
</evidence>
<protein>
    <submittedName>
        <fullName evidence="9">Zincin-like metalloprotease</fullName>
    </submittedName>
</protein>
<dbReference type="Proteomes" id="UP000245207">
    <property type="component" value="Unassembled WGS sequence"/>
</dbReference>
<dbReference type="EMBL" id="PKPP01009567">
    <property type="protein sequence ID" value="PWA47974.1"/>
    <property type="molecule type" value="Genomic_DNA"/>
</dbReference>
<keyword evidence="5 7" id="KW-0862">Zinc</keyword>
<dbReference type="OrthoDB" id="534666at2759"/>
<keyword evidence="3 7" id="KW-0479">Metal-binding</keyword>
<dbReference type="AlphaFoldDB" id="A0A2U1LG55"/>
<proteinExistence type="inferred from homology"/>
<gene>
    <name evidence="9" type="ORF">CTI12_AA495010</name>
</gene>
<dbReference type="SUPFAM" id="SSF55486">
    <property type="entry name" value="Metalloproteases ('zincins'), catalytic domain"/>
    <property type="match status" value="1"/>
</dbReference>
<dbReference type="GO" id="GO:0046872">
    <property type="term" value="F:metal ion binding"/>
    <property type="evidence" value="ECO:0007669"/>
    <property type="project" value="UniProtKB-UniRule"/>
</dbReference>
<evidence type="ECO:0000256" key="6">
    <source>
        <dbReference type="ARBA" id="ARBA00023049"/>
    </source>
</evidence>
<dbReference type="STRING" id="35608.A0A2U1LG55"/>
<dbReference type="InterPro" id="IPR001567">
    <property type="entry name" value="Pept_M3A_M3B_dom"/>
</dbReference>
<evidence type="ECO:0000256" key="4">
    <source>
        <dbReference type="ARBA" id="ARBA00022801"/>
    </source>
</evidence>
<name>A0A2U1LG55_ARTAN</name>
<keyword evidence="6 7" id="KW-0482">Metalloprotease</keyword>
<dbReference type="PANTHER" id="PTHR11804">
    <property type="entry name" value="PROTEASE M3 THIMET OLIGOPEPTIDASE-RELATED"/>
    <property type="match status" value="1"/>
</dbReference>
<feature type="domain" description="Peptidase M3A/M3B catalytic" evidence="8">
    <location>
        <begin position="62"/>
        <end position="134"/>
    </location>
</feature>
<dbReference type="InterPro" id="IPR024077">
    <property type="entry name" value="Neurolysin/TOP_dom2"/>
</dbReference>
<dbReference type="InterPro" id="IPR045090">
    <property type="entry name" value="Pept_M3A_M3B"/>
</dbReference>